<dbReference type="OrthoDB" id="112549at2759"/>
<accession>A0A8K1C9I5</accession>
<proteinExistence type="predicted"/>
<evidence type="ECO:0000313" key="3">
    <source>
        <dbReference type="Proteomes" id="UP000794436"/>
    </source>
</evidence>
<reference evidence="2" key="1">
    <citation type="submission" date="2019-03" db="EMBL/GenBank/DDBJ databases">
        <title>Long read genome sequence of the mycoparasitic Pythium oligandrum ATCC 38472 isolated from sugarbeet rhizosphere.</title>
        <authorList>
            <person name="Gaulin E."/>
        </authorList>
    </citation>
    <scope>NUCLEOTIDE SEQUENCE</scope>
    <source>
        <strain evidence="2">ATCC 38472_TT</strain>
    </source>
</reference>
<comment type="caution">
    <text evidence="2">The sequence shown here is derived from an EMBL/GenBank/DDBJ whole genome shotgun (WGS) entry which is preliminary data.</text>
</comment>
<organism evidence="2 3">
    <name type="scientific">Pythium oligandrum</name>
    <name type="common">Mycoparasitic fungus</name>
    <dbReference type="NCBI Taxonomy" id="41045"/>
    <lineage>
        <taxon>Eukaryota</taxon>
        <taxon>Sar</taxon>
        <taxon>Stramenopiles</taxon>
        <taxon>Oomycota</taxon>
        <taxon>Peronosporomycetes</taxon>
        <taxon>Pythiales</taxon>
        <taxon>Pythiaceae</taxon>
        <taxon>Pythium</taxon>
    </lineage>
</organism>
<dbReference type="AlphaFoldDB" id="A0A8K1C9I5"/>
<feature type="compositionally biased region" description="Basic and acidic residues" evidence="1">
    <location>
        <begin position="205"/>
        <end position="215"/>
    </location>
</feature>
<evidence type="ECO:0000313" key="2">
    <source>
        <dbReference type="EMBL" id="TMW59199.1"/>
    </source>
</evidence>
<dbReference type="Proteomes" id="UP000794436">
    <property type="component" value="Unassembled WGS sequence"/>
</dbReference>
<dbReference type="EMBL" id="SPLM01000110">
    <property type="protein sequence ID" value="TMW59199.1"/>
    <property type="molecule type" value="Genomic_DNA"/>
</dbReference>
<sequence length="446" mass="52104">MQLTTSDGYLVTGNPSPRDALAVRVVLDILEQFTQYIEARLQTNNVHLVRHMCADFLLGQEITLLEYVHTGAVLVRVLPLEQMDPGRQDLAQRLLHSKERPTASRYADECAEVFQYLMARLATKNLSLLVDMLTDFRDHHEKTLLQFVQAQRLAINILPFELPTFNGRVFEQAKLLARPPAPPKQSKYTKKQLDEAGRLLQRHQRSNEVDGRTTDDEGCDLSASDTESEDKRKKKFQRILHPDEIKTREAIARRLQCFEQKRPWEQVFADLPLPFDEDDAPELALQLGRFWKRHSRTVWERYFWSPISEQVLPHEHAERRSRQAQASLSFRRIIRAAYHTLGVEFFARLDRMTPRHPGWWYRYIVVDLHGLQNTIGEEQCWHYVESQLYERFPDCGVPLPLKSQNSGVVDRQQKLVVSASMWLQDTNDEAQRIKNELVAYKKTMCM</sequence>
<keyword evidence="3" id="KW-1185">Reference proteome</keyword>
<evidence type="ECO:0000256" key="1">
    <source>
        <dbReference type="SAM" id="MobiDB-lite"/>
    </source>
</evidence>
<protein>
    <submittedName>
        <fullName evidence="2">Uncharacterized protein</fullName>
    </submittedName>
</protein>
<gene>
    <name evidence="2" type="ORF">Poli38472_007344</name>
</gene>
<name>A0A8K1C9I5_PYTOL</name>
<feature type="region of interest" description="Disordered" evidence="1">
    <location>
        <begin position="199"/>
        <end position="235"/>
    </location>
</feature>